<dbReference type="Proteomes" id="UP000282674">
    <property type="component" value="Unassembled WGS sequence"/>
</dbReference>
<protein>
    <submittedName>
        <fullName evidence="2">Uncharacterized protein</fullName>
    </submittedName>
</protein>
<feature type="transmembrane region" description="Helical" evidence="1">
    <location>
        <begin position="69"/>
        <end position="90"/>
    </location>
</feature>
<comment type="caution">
    <text evidence="2">The sequence shown here is derived from an EMBL/GenBank/DDBJ whole genome shotgun (WGS) entry which is preliminary data.</text>
</comment>
<feature type="transmembrane region" description="Helical" evidence="1">
    <location>
        <begin position="7"/>
        <end position="28"/>
    </location>
</feature>
<organism evidence="2 3">
    <name type="scientific">Actinomadura harenae</name>
    <dbReference type="NCBI Taxonomy" id="2483351"/>
    <lineage>
        <taxon>Bacteria</taxon>
        <taxon>Bacillati</taxon>
        <taxon>Actinomycetota</taxon>
        <taxon>Actinomycetes</taxon>
        <taxon>Streptosporangiales</taxon>
        <taxon>Thermomonosporaceae</taxon>
        <taxon>Actinomadura</taxon>
    </lineage>
</organism>
<name>A0A3M2LH82_9ACTN</name>
<gene>
    <name evidence="2" type="ORF">EBO15_37425</name>
</gene>
<dbReference type="EMBL" id="RFFG01000123">
    <property type="protein sequence ID" value="RMI36859.1"/>
    <property type="molecule type" value="Genomic_DNA"/>
</dbReference>
<proteinExistence type="predicted"/>
<keyword evidence="1" id="KW-0472">Membrane</keyword>
<keyword evidence="1" id="KW-0812">Transmembrane</keyword>
<reference evidence="2 3" key="1">
    <citation type="submission" date="2018-10" db="EMBL/GenBank/DDBJ databases">
        <title>Isolation from soil.</title>
        <authorList>
            <person name="Hu J."/>
        </authorList>
    </citation>
    <scope>NUCLEOTIDE SEQUENCE [LARGE SCALE GENOMIC DNA]</scope>
    <source>
        <strain evidence="2 3">NEAU-Ht49</strain>
    </source>
</reference>
<feature type="transmembrane region" description="Helical" evidence="1">
    <location>
        <begin position="40"/>
        <end position="62"/>
    </location>
</feature>
<evidence type="ECO:0000313" key="3">
    <source>
        <dbReference type="Proteomes" id="UP000282674"/>
    </source>
</evidence>
<evidence type="ECO:0000313" key="2">
    <source>
        <dbReference type="EMBL" id="RMI36859.1"/>
    </source>
</evidence>
<keyword evidence="1" id="KW-1133">Transmembrane helix</keyword>
<evidence type="ECO:0000256" key="1">
    <source>
        <dbReference type="SAM" id="Phobius"/>
    </source>
</evidence>
<dbReference type="AlphaFoldDB" id="A0A3M2LH82"/>
<keyword evidence="3" id="KW-1185">Reference proteome</keyword>
<feature type="transmembrane region" description="Helical" evidence="1">
    <location>
        <begin position="96"/>
        <end position="114"/>
    </location>
</feature>
<accession>A0A3M2LH82</accession>
<sequence length="120" mass="12699">MVPRRRYLWFCFGRYLGFASLYAVFFLRGDIPTGAGKLPFVVACAGSFATCSVLLLAVVLGFAGRSPAVLTTVAWLCWGATLAAVVVTAATVGSHGLLFLSLILLPGVMPGLHLRALPSR</sequence>